<dbReference type="InterPro" id="IPR003477">
    <property type="entry name" value="PemK-like"/>
</dbReference>
<sequence>MAYMAGEIVLADWRGDALPKEPNKRRPAVVVEDDLFPPDWPNVILVPLTDDPHLVIADLSVCLEPTQENGCSKTCWAMSALVTTTSKQRLTVTGSKIRPDQLQRIRQQIAFLIGQ</sequence>
<accession>A0ABQ0QL90</accession>
<name>A0ABQ0QL90_9PROT</name>
<dbReference type="InterPro" id="IPR011067">
    <property type="entry name" value="Plasmid_toxin/cell-grow_inhib"/>
</dbReference>
<evidence type="ECO:0000313" key="1">
    <source>
        <dbReference type="EMBL" id="GBR48986.1"/>
    </source>
</evidence>
<comment type="caution">
    <text evidence="1">The sequence shown here is derived from an EMBL/GenBank/DDBJ whole genome shotgun (WGS) entry which is preliminary data.</text>
</comment>
<organism evidence="1 2">
    <name type="scientific">Neokomagataea tanensis NBRC 106556</name>
    <dbReference type="NCBI Taxonomy" id="1223519"/>
    <lineage>
        <taxon>Bacteria</taxon>
        <taxon>Pseudomonadati</taxon>
        <taxon>Pseudomonadota</taxon>
        <taxon>Alphaproteobacteria</taxon>
        <taxon>Acetobacterales</taxon>
        <taxon>Acetobacteraceae</taxon>
        <taxon>Neokomagataea</taxon>
    </lineage>
</organism>
<gene>
    <name evidence="1" type="ORF">AA106556_1915</name>
</gene>
<dbReference type="EMBL" id="BAQB01000082">
    <property type="protein sequence ID" value="GBR48986.1"/>
    <property type="molecule type" value="Genomic_DNA"/>
</dbReference>
<dbReference type="SUPFAM" id="SSF50118">
    <property type="entry name" value="Cell growth inhibitor/plasmid maintenance toxic component"/>
    <property type="match status" value="1"/>
</dbReference>
<dbReference type="Gene3D" id="2.30.30.110">
    <property type="match status" value="1"/>
</dbReference>
<dbReference type="PANTHER" id="PTHR33988">
    <property type="entry name" value="ENDORIBONUCLEASE MAZF-RELATED"/>
    <property type="match status" value="1"/>
</dbReference>
<protein>
    <submittedName>
        <fullName evidence="1">Uncharacterized protein</fullName>
    </submittedName>
</protein>
<evidence type="ECO:0000313" key="2">
    <source>
        <dbReference type="Proteomes" id="UP001062443"/>
    </source>
</evidence>
<dbReference type="Pfam" id="PF02452">
    <property type="entry name" value="PemK_toxin"/>
    <property type="match status" value="1"/>
</dbReference>
<dbReference type="Proteomes" id="UP001062443">
    <property type="component" value="Unassembled WGS sequence"/>
</dbReference>
<keyword evidence="2" id="KW-1185">Reference proteome</keyword>
<reference evidence="1" key="1">
    <citation type="submission" date="2013-04" db="EMBL/GenBank/DDBJ databases">
        <title>The genome sequencing project of 58 acetic acid bacteria.</title>
        <authorList>
            <person name="Okamoto-Kainuma A."/>
            <person name="Ishikawa M."/>
            <person name="Umino S."/>
            <person name="Koizumi Y."/>
            <person name="Shiwa Y."/>
            <person name="Yoshikawa H."/>
            <person name="Matsutani M."/>
            <person name="Matsushita K."/>
        </authorList>
    </citation>
    <scope>NUCLEOTIDE SEQUENCE</scope>
    <source>
        <strain evidence="1">NBRC 106556</strain>
    </source>
</reference>
<proteinExistence type="predicted"/>